<accession>A0A0J8AXW3</accession>
<dbReference type="Proteomes" id="UP000035740">
    <property type="component" value="Unassembled WGS sequence"/>
</dbReference>
<sequence>PIQRNSKMPVVFLAHEYDVKLTAHLGPYPEWKQDIEWTLNQNHTEPFSIIIHGVMGAGKSRLIEYLSGITPETISGINESGAGGHSTESKLYKFVGDRGRFINIIDTPGFGEREIQGQEMVLEGIDNAIGHARDCNHPLKRIYFMLDWGKDSDIVPETLINNLSVLKLVYGTENISRLRFIVSKFDRIGSKFSRMQIIHHQREIYNKLKEQLGIILQLDAILFVSAGGFNDPGCIRQLAYDLNCASKEPAMDIQPRS</sequence>
<name>A0A0J8AXW3_BETVV</name>
<feature type="non-terminal residue" evidence="1">
    <location>
        <position position="1"/>
    </location>
</feature>
<dbReference type="SUPFAM" id="SSF52540">
    <property type="entry name" value="P-loop containing nucleoside triphosphate hydrolases"/>
    <property type="match status" value="1"/>
</dbReference>
<organism evidence="1 2">
    <name type="scientific">Beta vulgaris subsp. vulgaris</name>
    <name type="common">Beet</name>
    <dbReference type="NCBI Taxonomy" id="3555"/>
    <lineage>
        <taxon>Eukaryota</taxon>
        <taxon>Viridiplantae</taxon>
        <taxon>Streptophyta</taxon>
        <taxon>Embryophyta</taxon>
        <taxon>Tracheophyta</taxon>
        <taxon>Spermatophyta</taxon>
        <taxon>Magnoliopsida</taxon>
        <taxon>eudicotyledons</taxon>
        <taxon>Gunneridae</taxon>
        <taxon>Pentapetalae</taxon>
        <taxon>Caryophyllales</taxon>
        <taxon>Chenopodiaceae</taxon>
        <taxon>Betoideae</taxon>
        <taxon>Beta</taxon>
    </lineage>
</organism>
<proteinExistence type="predicted"/>
<feature type="non-terminal residue" evidence="1">
    <location>
        <position position="257"/>
    </location>
</feature>
<reference evidence="1 2" key="1">
    <citation type="journal article" date="2014" name="Nature">
        <title>The genome of the recently domesticated crop plant sugar beet (Beta vulgaris).</title>
        <authorList>
            <person name="Dohm J.C."/>
            <person name="Minoche A.E."/>
            <person name="Holtgrawe D."/>
            <person name="Capella-Gutierrez S."/>
            <person name="Zakrzewski F."/>
            <person name="Tafer H."/>
            <person name="Rupp O."/>
            <person name="Sorensen T.R."/>
            <person name="Stracke R."/>
            <person name="Reinhardt R."/>
            <person name="Goesmann A."/>
            <person name="Kraft T."/>
            <person name="Schulz B."/>
            <person name="Stadler P.F."/>
            <person name="Schmidt T."/>
            <person name="Gabaldon T."/>
            <person name="Lehrach H."/>
            <person name="Weisshaar B."/>
            <person name="Himmelbauer H."/>
        </authorList>
    </citation>
    <scope>NUCLEOTIDE SEQUENCE [LARGE SCALE GENOMIC DNA]</scope>
    <source>
        <tissue evidence="1">Taproot</tissue>
    </source>
</reference>
<evidence type="ECO:0000313" key="2">
    <source>
        <dbReference type="Proteomes" id="UP000035740"/>
    </source>
</evidence>
<dbReference type="OrthoDB" id="8954335at2759"/>
<dbReference type="AlphaFoldDB" id="A0A0J8AXW3"/>
<dbReference type="InterPro" id="IPR027417">
    <property type="entry name" value="P-loop_NTPase"/>
</dbReference>
<dbReference type="EMBL" id="KQ101177">
    <property type="protein sequence ID" value="KMS93571.1"/>
    <property type="molecule type" value="Genomic_DNA"/>
</dbReference>
<dbReference type="CDD" id="cd00882">
    <property type="entry name" value="Ras_like_GTPase"/>
    <property type="match status" value="1"/>
</dbReference>
<evidence type="ECO:0000313" key="1">
    <source>
        <dbReference type="EMBL" id="KMS93571.1"/>
    </source>
</evidence>
<keyword evidence="2" id="KW-1185">Reference proteome</keyword>
<protein>
    <submittedName>
        <fullName evidence="1">Uncharacterized protein</fullName>
    </submittedName>
</protein>
<gene>
    <name evidence="1" type="ORF">BVRB_030130</name>
</gene>
<dbReference type="Gene3D" id="3.40.50.300">
    <property type="entry name" value="P-loop containing nucleotide triphosphate hydrolases"/>
    <property type="match status" value="1"/>
</dbReference>
<dbReference type="Gramene" id="KMS93571">
    <property type="protein sequence ID" value="KMS93571"/>
    <property type="gene ID" value="BVRB_030130"/>
</dbReference>